<dbReference type="InterPro" id="IPR036390">
    <property type="entry name" value="WH_DNA-bd_sf"/>
</dbReference>
<feature type="region of interest" description="Disordered" evidence="4">
    <location>
        <begin position="362"/>
        <end position="387"/>
    </location>
</feature>
<evidence type="ECO:0000256" key="4">
    <source>
        <dbReference type="SAM" id="MobiDB-lite"/>
    </source>
</evidence>
<feature type="compositionally biased region" description="Basic and acidic residues" evidence="4">
    <location>
        <begin position="256"/>
        <end position="265"/>
    </location>
</feature>
<proteinExistence type="inferred from homology"/>
<evidence type="ECO:0000313" key="7">
    <source>
        <dbReference type="EMBL" id="KAK3229502.1"/>
    </source>
</evidence>
<organism evidence="7 8">
    <name type="scientific">Dipteronia sinensis</name>
    <dbReference type="NCBI Taxonomy" id="43782"/>
    <lineage>
        <taxon>Eukaryota</taxon>
        <taxon>Viridiplantae</taxon>
        <taxon>Streptophyta</taxon>
        <taxon>Embryophyta</taxon>
        <taxon>Tracheophyta</taxon>
        <taxon>Spermatophyta</taxon>
        <taxon>Magnoliopsida</taxon>
        <taxon>eudicotyledons</taxon>
        <taxon>Gunneridae</taxon>
        <taxon>Pentapetalae</taxon>
        <taxon>rosids</taxon>
        <taxon>malvids</taxon>
        <taxon>Sapindales</taxon>
        <taxon>Sapindaceae</taxon>
        <taxon>Hippocastanoideae</taxon>
        <taxon>Acereae</taxon>
        <taxon>Dipteronia</taxon>
    </lineage>
</organism>
<dbReference type="AlphaFoldDB" id="A0AAE0B468"/>
<name>A0AAE0B468_9ROSI</name>
<dbReference type="InterPro" id="IPR023093">
    <property type="entry name" value="ScpA-like_C"/>
</dbReference>
<evidence type="ECO:0000256" key="3">
    <source>
        <dbReference type="ARBA" id="ARBA00023242"/>
    </source>
</evidence>
<feature type="compositionally biased region" description="Polar residues" evidence="4">
    <location>
        <begin position="498"/>
        <end position="509"/>
    </location>
</feature>
<dbReference type="InterPro" id="IPR039781">
    <property type="entry name" value="Rad21/Rec8-like"/>
</dbReference>
<dbReference type="PANTHER" id="PTHR12585">
    <property type="entry name" value="SCC1 / RAD21 FAMILY MEMBER"/>
    <property type="match status" value="1"/>
</dbReference>
<gene>
    <name evidence="7" type="ORF">Dsin_001383</name>
</gene>
<feature type="domain" description="Rad21/Rec8-like protein N-terminal" evidence="6">
    <location>
        <begin position="1"/>
        <end position="98"/>
    </location>
</feature>
<dbReference type="Gene3D" id="1.10.10.580">
    <property type="entry name" value="Structural maintenance of chromosome 1. Chain E"/>
    <property type="match status" value="1"/>
</dbReference>
<dbReference type="Pfam" id="PF04825">
    <property type="entry name" value="Rad21_Rec8_N"/>
    <property type="match status" value="1"/>
</dbReference>
<keyword evidence="8" id="KW-1185">Reference proteome</keyword>
<evidence type="ECO:0000256" key="1">
    <source>
        <dbReference type="ARBA" id="ARBA00004123"/>
    </source>
</evidence>
<feature type="region of interest" description="Disordered" evidence="4">
    <location>
        <begin position="449"/>
        <end position="509"/>
    </location>
</feature>
<dbReference type="GO" id="GO:0005634">
    <property type="term" value="C:nucleus"/>
    <property type="evidence" value="ECO:0007669"/>
    <property type="project" value="UniProtKB-SubCell"/>
</dbReference>
<dbReference type="EMBL" id="JANJYJ010000001">
    <property type="protein sequence ID" value="KAK3229502.1"/>
    <property type="molecule type" value="Genomic_DNA"/>
</dbReference>
<dbReference type="Proteomes" id="UP001281410">
    <property type="component" value="Unassembled WGS sequence"/>
</dbReference>
<comment type="subcellular location">
    <subcellularLocation>
        <location evidence="1">Nucleus</location>
    </subcellularLocation>
</comment>
<feature type="region of interest" description="Disordered" evidence="4">
    <location>
        <begin position="248"/>
        <end position="283"/>
    </location>
</feature>
<dbReference type="SUPFAM" id="SSF46785">
    <property type="entry name" value="Winged helix' DNA-binding domain"/>
    <property type="match status" value="1"/>
</dbReference>
<protein>
    <recommendedName>
        <fullName evidence="9">Sister chromatid cohesion 1 protein 1</fullName>
    </recommendedName>
</protein>
<dbReference type="InterPro" id="IPR006910">
    <property type="entry name" value="Rad21_Rec8_N"/>
</dbReference>
<dbReference type="PANTHER" id="PTHR12585:SF64">
    <property type="entry name" value="SISTER CHROMATID COHESION 1 PROTEIN 1"/>
    <property type="match status" value="1"/>
</dbReference>
<feature type="domain" description="Rad21/Rec8-like protein C-terminal eukaryotic" evidence="5">
    <location>
        <begin position="562"/>
        <end position="613"/>
    </location>
</feature>
<comment type="similarity">
    <text evidence="2">Belongs to the rad21 family.</text>
</comment>
<reference evidence="7" key="1">
    <citation type="journal article" date="2023" name="Plant J.">
        <title>Genome sequences and population genomics provide insights into the demographic history, inbreeding, and mutation load of two 'living fossil' tree species of Dipteronia.</title>
        <authorList>
            <person name="Feng Y."/>
            <person name="Comes H.P."/>
            <person name="Chen J."/>
            <person name="Zhu S."/>
            <person name="Lu R."/>
            <person name="Zhang X."/>
            <person name="Li P."/>
            <person name="Qiu J."/>
            <person name="Olsen K.M."/>
            <person name="Qiu Y."/>
        </authorList>
    </citation>
    <scope>NUCLEOTIDE SEQUENCE</scope>
    <source>
        <strain evidence="7">NBL</strain>
    </source>
</reference>
<feature type="compositionally biased region" description="Polar residues" evidence="4">
    <location>
        <begin position="215"/>
        <end position="227"/>
    </location>
</feature>
<evidence type="ECO:0000256" key="2">
    <source>
        <dbReference type="ARBA" id="ARBA00009870"/>
    </source>
</evidence>
<dbReference type="GO" id="GO:0008278">
    <property type="term" value="C:cohesin complex"/>
    <property type="evidence" value="ECO:0007669"/>
    <property type="project" value="InterPro"/>
</dbReference>
<evidence type="ECO:0000313" key="8">
    <source>
        <dbReference type="Proteomes" id="UP001281410"/>
    </source>
</evidence>
<feature type="region of interest" description="Disordered" evidence="4">
    <location>
        <begin position="400"/>
        <end position="424"/>
    </location>
</feature>
<dbReference type="GO" id="GO:0003682">
    <property type="term" value="F:chromatin binding"/>
    <property type="evidence" value="ECO:0007669"/>
    <property type="project" value="TreeGrafter"/>
</dbReference>
<dbReference type="InterPro" id="IPR006909">
    <property type="entry name" value="Rad21/Rec8_C_eu"/>
</dbReference>
<evidence type="ECO:0000259" key="5">
    <source>
        <dbReference type="Pfam" id="PF04824"/>
    </source>
</evidence>
<feature type="region of interest" description="Disordered" evidence="4">
    <location>
        <begin position="215"/>
        <end position="236"/>
    </location>
</feature>
<comment type="caution">
    <text evidence="7">The sequence shown here is derived from an EMBL/GenBank/DDBJ whole genome shotgun (WGS) entry which is preliminary data.</text>
</comment>
<keyword evidence="3" id="KW-0539">Nucleus</keyword>
<evidence type="ECO:0008006" key="9">
    <source>
        <dbReference type="Google" id="ProtNLM"/>
    </source>
</evidence>
<dbReference type="CDD" id="cd21793">
    <property type="entry name" value="Rad21_Rec8_M_AtSYN1-like"/>
    <property type="match status" value="1"/>
</dbReference>
<sequence>MFYSHQLLARKAPLGQIWMAATLHAKMNRKKLNKLNIIKICEEILNPSVPMALRLSGILMGGVVIVYERKVKLLYDDVTRLLVEINEAWKVKAAPDPTVLPKGKLQAKKEAVTLPEKNETDFGEVENSHNFSNDDAPTMGFQHTAYFAMRLDDVGEPYVGNDGGEGDPFQNSHQADAANITLFERFDLHQGNTDMYNRFERFDIEGDEETQVNFTSGEHTQMPTSRIPSPPHQDEPLRADEILDQHPEHQVNPQSDESKEARQHDQQMQAAPKRKTRKRPAASAMDYEQTIIPNHLYQSWLQNPSDIVSRGGRKRKASSDLLSTVKIANLMELPPLVLVDDLFTKENRAIYYPDALLELWTKSTQPPHDSPSARTSPPQPPEPSWSSFQETVHYQEPAGFPFEDIHNGVGSNPVSREKPVDDPVNNDQILMEELTANFPANVMVTPVDDERFNPSSGSGHLILPNSSEVNSGRSNQKRTRSFSRHGSSGLESVAEENSLGSSTPNFRLSNLSESGQALDQELLVETGPTQTQPQPPISNPQVDRMTDSIRMQMKMHFETPGAPEIESLHKLAAGLKRKAAAVLFYQTCVLASRDVLRVEQKLPYGDILLSKGSMM</sequence>
<accession>A0AAE0B468</accession>
<feature type="compositionally biased region" description="Polar residues" evidence="4">
    <location>
        <begin position="453"/>
        <end position="474"/>
    </location>
</feature>
<evidence type="ECO:0000259" key="6">
    <source>
        <dbReference type="Pfam" id="PF04825"/>
    </source>
</evidence>
<dbReference type="GO" id="GO:0051754">
    <property type="term" value="P:meiotic sister chromatid cohesion, centromeric"/>
    <property type="evidence" value="ECO:0007669"/>
    <property type="project" value="TreeGrafter"/>
</dbReference>
<dbReference type="Pfam" id="PF04824">
    <property type="entry name" value="Rad21_Rec8"/>
    <property type="match status" value="1"/>
</dbReference>
<feature type="region of interest" description="Disordered" evidence="4">
    <location>
        <begin position="117"/>
        <end position="136"/>
    </location>
</feature>